<dbReference type="InterPro" id="IPR001878">
    <property type="entry name" value="Znf_CCHC"/>
</dbReference>
<name>A0ABR0QDZ3_GOSAR</name>
<dbReference type="SMART" id="SM00343">
    <property type="entry name" value="ZnF_C2HC"/>
    <property type="match status" value="1"/>
</dbReference>
<organism evidence="4 5">
    <name type="scientific">Gossypium arboreum</name>
    <name type="common">Tree cotton</name>
    <name type="synonym">Gossypium nanking</name>
    <dbReference type="NCBI Taxonomy" id="29729"/>
    <lineage>
        <taxon>Eukaryota</taxon>
        <taxon>Viridiplantae</taxon>
        <taxon>Streptophyta</taxon>
        <taxon>Embryophyta</taxon>
        <taxon>Tracheophyta</taxon>
        <taxon>Spermatophyta</taxon>
        <taxon>Magnoliopsida</taxon>
        <taxon>eudicotyledons</taxon>
        <taxon>Gunneridae</taxon>
        <taxon>Pentapetalae</taxon>
        <taxon>rosids</taxon>
        <taxon>malvids</taxon>
        <taxon>Malvales</taxon>
        <taxon>Malvaceae</taxon>
        <taxon>Malvoideae</taxon>
        <taxon>Gossypium</taxon>
    </lineage>
</organism>
<sequence length="415" mass="46317">MSQFSGNNGVGDPHPESDRNTKKVRFKDNLVEEDITMDGELDPKPTSSWKDKLLGGLTGISGLDYIAPIEGSDNDFELLEGDVNRTTIDGVPAITFSDCIKNILFRDMELTVIVKLLGHNIGYNALHNCILSLWKPVNSIRIMGTTNRYFLVKFQSAVARAVQSVEYEALPTVCFTCGKYGHVENMCPSIETGQNLAAPYHTPSSEAISDSRSLEILDSALGTFLIASKDRRNSGFRNIVRPLLPYGEYNIDHKLDIVSLLEPKVSGAKADKIIPKLGFQFLHRVEAIGFSGGIWLGWKDFVRLDVVRSHLQFIFTRVWQMPSPHPIIISFVYGSPDRQTRQFLWNDLRSTNLLGQILWIAIGDFNVILAPSKKSSGITKGRHCAHCGYFVDSTELHDLGFKGPPFTWHRGFLSG</sequence>
<comment type="caution">
    <text evidence="4">The sequence shown here is derived from an EMBL/GenBank/DDBJ whole genome shotgun (WGS) entry which is preliminary data.</text>
</comment>
<evidence type="ECO:0000256" key="2">
    <source>
        <dbReference type="SAM" id="MobiDB-lite"/>
    </source>
</evidence>
<keyword evidence="5" id="KW-1185">Reference proteome</keyword>
<evidence type="ECO:0000313" key="5">
    <source>
        <dbReference type="Proteomes" id="UP001358586"/>
    </source>
</evidence>
<dbReference type="SUPFAM" id="SSF56219">
    <property type="entry name" value="DNase I-like"/>
    <property type="match status" value="1"/>
</dbReference>
<accession>A0ABR0QDZ3</accession>
<dbReference type="Proteomes" id="UP001358586">
    <property type="component" value="Chromosome 4"/>
</dbReference>
<dbReference type="EMBL" id="JARKNE010000004">
    <property type="protein sequence ID" value="KAK5837053.1"/>
    <property type="molecule type" value="Genomic_DNA"/>
</dbReference>
<evidence type="ECO:0000259" key="3">
    <source>
        <dbReference type="PROSITE" id="PS50158"/>
    </source>
</evidence>
<dbReference type="SUPFAM" id="SSF57756">
    <property type="entry name" value="Retrovirus zinc finger-like domains"/>
    <property type="match status" value="1"/>
</dbReference>
<evidence type="ECO:0000313" key="4">
    <source>
        <dbReference type="EMBL" id="KAK5837053.1"/>
    </source>
</evidence>
<dbReference type="InterPro" id="IPR036691">
    <property type="entry name" value="Endo/exonu/phosph_ase_sf"/>
</dbReference>
<proteinExistence type="predicted"/>
<keyword evidence="1" id="KW-0863">Zinc-finger</keyword>
<protein>
    <recommendedName>
        <fullName evidence="3">CCHC-type domain-containing protein</fullName>
    </recommendedName>
</protein>
<feature type="compositionally biased region" description="Basic and acidic residues" evidence="2">
    <location>
        <begin position="13"/>
        <end position="27"/>
    </location>
</feature>
<keyword evidence="1" id="KW-0479">Metal-binding</keyword>
<dbReference type="PROSITE" id="PS50158">
    <property type="entry name" value="ZF_CCHC"/>
    <property type="match status" value="1"/>
</dbReference>
<dbReference type="PANTHER" id="PTHR35218:SF9">
    <property type="entry name" value="ENDONUCLEASE_EXONUCLEASE_PHOSPHATASE DOMAIN-CONTAINING PROTEIN"/>
    <property type="match status" value="1"/>
</dbReference>
<dbReference type="Pfam" id="PF14111">
    <property type="entry name" value="DUF4283"/>
    <property type="match status" value="1"/>
</dbReference>
<gene>
    <name evidence="4" type="ORF">PVK06_012863</name>
</gene>
<keyword evidence="1" id="KW-0862">Zinc</keyword>
<evidence type="ECO:0000256" key="1">
    <source>
        <dbReference type="PROSITE-ProRule" id="PRU00047"/>
    </source>
</evidence>
<dbReference type="InterPro" id="IPR025558">
    <property type="entry name" value="DUF4283"/>
</dbReference>
<dbReference type="Gene3D" id="3.60.10.10">
    <property type="entry name" value="Endonuclease/exonuclease/phosphatase"/>
    <property type="match status" value="1"/>
</dbReference>
<feature type="domain" description="CCHC-type" evidence="3">
    <location>
        <begin position="174"/>
        <end position="189"/>
    </location>
</feature>
<dbReference type="InterPro" id="IPR036875">
    <property type="entry name" value="Znf_CCHC_sf"/>
</dbReference>
<dbReference type="PANTHER" id="PTHR35218">
    <property type="entry name" value="RNASE H DOMAIN-CONTAINING PROTEIN"/>
    <property type="match status" value="1"/>
</dbReference>
<feature type="region of interest" description="Disordered" evidence="2">
    <location>
        <begin position="1"/>
        <end position="27"/>
    </location>
</feature>
<reference evidence="4 5" key="1">
    <citation type="submission" date="2023-03" db="EMBL/GenBank/DDBJ databases">
        <title>WGS of Gossypium arboreum.</title>
        <authorList>
            <person name="Yu D."/>
        </authorList>
    </citation>
    <scope>NUCLEOTIDE SEQUENCE [LARGE SCALE GENOMIC DNA]</scope>
    <source>
        <tissue evidence="4">Leaf</tissue>
    </source>
</reference>